<dbReference type="InterPro" id="IPR000960">
    <property type="entry name" value="Flavin_mOase"/>
</dbReference>
<dbReference type="RefSeq" id="WP_093352240.1">
    <property type="nucleotide sequence ID" value="NZ_FOUY01000039.1"/>
</dbReference>
<keyword evidence="5" id="KW-0521">NADP</keyword>
<feature type="compositionally biased region" description="Basic and acidic residues" evidence="7">
    <location>
        <begin position="509"/>
        <end position="525"/>
    </location>
</feature>
<dbReference type="InterPro" id="IPR020946">
    <property type="entry name" value="Flavin_mOase-like"/>
</dbReference>
<organism evidence="8 9">
    <name type="scientific">Pseudonocardia ammonioxydans</name>
    <dbReference type="NCBI Taxonomy" id="260086"/>
    <lineage>
        <taxon>Bacteria</taxon>
        <taxon>Bacillati</taxon>
        <taxon>Actinomycetota</taxon>
        <taxon>Actinomycetes</taxon>
        <taxon>Pseudonocardiales</taxon>
        <taxon>Pseudonocardiaceae</taxon>
        <taxon>Pseudonocardia</taxon>
    </lineage>
</organism>
<dbReference type="InterPro" id="IPR050346">
    <property type="entry name" value="FMO-like"/>
</dbReference>
<keyword evidence="9" id="KW-1185">Reference proteome</keyword>
<protein>
    <submittedName>
        <fullName evidence="8">Predicted flavoprotein CzcO associated with the cation diffusion facilitator CzcD</fullName>
    </submittedName>
</protein>
<reference evidence="8 9" key="1">
    <citation type="submission" date="2016-10" db="EMBL/GenBank/DDBJ databases">
        <authorList>
            <person name="de Groot N.N."/>
        </authorList>
    </citation>
    <scope>NUCLEOTIDE SEQUENCE [LARGE SCALE GENOMIC DNA]</scope>
    <source>
        <strain evidence="8 9">CGMCC 4.1877</strain>
    </source>
</reference>
<feature type="region of interest" description="Disordered" evidence="7">
    <location>
        <begin position="500"/>
        <end position="525"/>
    </location>
</feature>
<evidence type="ECO:0000256" key="6">
    <source>
        <dbReference type="ARBA" id="ARBA00023002"/>
    </source>
</evidence>
<evidence type="ECO:0000256" key="4">
    <source>
        <dbReference type="ARBA" id="ARBA00022827"/>
    </source>
</evidence>
<evidence type="ECO:0000256" key="7">
    <source>
        <dbReference type="SAM" id="MobiDB-lite"/>
    </source>
</evidence>
<dbReference type="GO" id="GO:0050661">
    <property type="term" value="F:NADP binding"/>
    <property type="evidence" value="ECO:0007669"/>
    <property type="project" value="InterPro"/>
</dbReference>
<name>A0A1I5FMT1_PSUAM</name>
<dbReference type="EMBL" id="FOUY01000039">
    <property type="protein sequence ID" value="SFO25055.1"/>
    <property type="molecule type" value="Genomic_DNA"/>
</dbReference>
<evidence type="ECO:0000256" key="1">
    <source>
        <dbReference type="ARBA" id="ARBA00009183"/>
    </source>
</evidence>
<comment type="similarity">
    <text evidence="1">Belongs to the FMO family.</text>
</comment>
<dbReference type="GO" id="GO:0004499">
    <property type="term" value="F:N,N-dimethylaniline monooxygenase activity"/>
    <property type="evidence" value="ECO:0007669"/>
    <property type="project" value="InterPro"/>
</dbReference>
<dbReference type="InterPro" id="IPR036188">
    <property type="entry name" value="FAD/NAD-bd_sf"/>
</dbReference>
<sequence>MSRPVRVGVIGAGFAGLSSAKVLRAMGFDVVVFDASPDVGGVWSRTRRYPGLTTQNGKHSYALSDHPMPAHYPEWPTGAQVQQYLESYADRFALWEVVRLGTRVVHADLDEQRPGWTLQLRDEATGADLDDVEVDHLVVGNGIFSIPSIPDYPGAEEFADAGGRLCSVSDVDDLEQVAGKHVVVVGYGKSACDAAAVFSDDAASVDLVARQLLWKIPRRLGGFLNYKYLLLTRLGEGLFRYLRPVGFEKVLHGPGRPVRNAMLASIQALITRQLRLRELGLVPNGPLERIARSTVSLATDRLYTGVADGTIGLHRDTRIVRLLARDGRPSAELADGTVLPADVVVCGTGWHQAIPFLSTELQNRITDEHGNFALYSQILPHDVPALTFCGYNSSFFSPLSAEIAAWWIGAHLTGGLTLPTEEQRRAVTAEKLAWMDERTEGRHARGTNIVPFSIHNIDELLADLGAGVSRRERFAEWLRPLNPSAYAAVGQEIIERARRSRPVRTGSAFDRDSERAPVRSLHEAG</sequence>
<evidence type="ECO:0000256" key="5">
    <source>
        <dbReference type="ARBA" id="ARBA00022857"/>
    </source>
</evidence>
<dbReference type="Proteomes" id="UP000199614">
    <property type="component" value="Unassembled WGS sequence"/>
</dbReference>
<keyword evidence="6" id="KW-0560">Oxidoreductase</keyword>
<dbReference type="Gene3D" id="3.50.50.60">
    <property type="entry name" value="FAD/NAD(P)-binding domain"/>
    <property type="match status" value="1"/>
</dbReference>
<comment type="similarity">
    <text evidence="2">Belongs to the FAD-binding monooxygenase family.</text>
</comment>
<keyword evidence="4" id="KW-0274">FAD</keyword>
<dbReference type="PIRSF" id="PIRSF000332">
    <property type="entry name" value="FMO"/>
    <property type="match status" value="1"/>
</dbReference>
<dbReference type="OrthoDB" id="5168853at2"/>
<evidence type="ECO:0000256" key="2">
    <source>
        <dbReference type="ARBA" id="ARBA00010139"/>
    </source>
</evidence>
<dbReference type="STRING" id="260086.SAMN05216207_103940"/>
<proteinExistence type="inferred from homology"/>
<accession>A0A1I5FMT1</accession>
<evidence type="ECO:0000313" key="9">
    <source>
        <dbReference type="Proteomes" id="UP000199614"/>
    </source>
</evidence>
<dbReference type="AlphaFoldDB" id="A0A1I5FMT1"/>
<keyword evidence="3" id="KW-0285">Flavoprotein</keyword>
<evidence type="ECO:0000256" key="3">
    <source>
        <dbReference type="ARBA" id="ARBA00022630"/>
    </source>
</evidence>
<evidence type="ECO:0000313" key="8">
    <source>
        <dbReference type="EMBL" id="SFO25055.1"/>
    </source>
</evidence>
<dbReference type="Pfam" id="PF00743">
    <property type="entry name" value="FMO-like"/>
    <property type="match status" value="1"/>
</dbReference>
<dbReference type="GO" id="GO:0050660">
    <property type="term" value="F:flavin adenine dinucleotide binding"/>
    <property type="evidence" value="ECO:0007669"/>
    <property type="project" value="InterPro"/>
</dbReference>
<dbReference type="SUPFAM" id="SSF51905">
    <property type="entry name" value="FAD/NAD(P)-binding domain"/>
    <property type="match status" value="2"/>
</dbReference>
<dbReference type="PRINTS" id="PR00419">
    <property type="entry name" value="ADXRDTASE"/>
</dbReference>
<dbReference type="PANTHER" id="PTHR23023">
    <property type="entry name" value="DIMETHYLANILINE MONOOXYGENASE"/>
    <property type="match status" value="1"/>
</dbReference>
<gene>
    <name evidence="8" type="ORF">SAMN05216207_103940</name>
</gene>